<evidence type="ECO:0008006" key="3">
    <source>
        <dbReference type="Google" id="ProtNLM"/>
    </source>
</evidence>
<keyword evidence="2" id="KW-1185">Reference proteome</keyword>
<organism evidence="1 2">
    <name type="scientific">Bacillus badius</name>
    <dbReference type="NCBI Taxonomy" id="1455"/>
    <lineage>
        <taxon>Bacteria</taxon>
        <taxon>Bacillati</taxon>
        <taxon>Bacillota</taxon>
        <taxon>Bacilli</taxon>
        <taxon>Bacillales</taxon>
        <taxon>Bacillaceae</taxon>
        <taxon>Pseudobacillus</taxon>
    </lineage>
</organism>
<accession>A0ABR5AYW4</accession>
<evidence type="ECO:0000313" key="2">
    <source>
        <dbReference type="Proteomes" id="UP000031982"/>
    </source>
</evidence>
<proteinExistence type="predicted"/>
<dbReference type="GeneID" id="92775915"/>
<dbReference type="Proteomes" id="UP000031982">
    <property type="component" value="Unassembled WGS sequence"/>
</dbReference>
<dbReference type="InterPro" id="IPR014913">
    <property type="entry name" value="YppE-like"/>
</dbReference>
<dbReference type="Pfam" id="PF08807">
    <property type="entry name" value="DUF1798"/>
    <property type="match status" value="1"/>
</dbReference>
<comment type="caution">
    <text evidence="1">The sequence shown here is derived from an EMBL/GenBank/DDBJ whole genome shotgun (WGS) entry which is preliminary data.</text>
</comment>
<name>A0ABR5AYW4_BACBA</name>
<dbReference type="EMBL" id="JXLP01000002">
    <property type="protein sequence ID" value="KIL79925.1"/>
    <property type="molecule type" value="Genomic_DNA"/>
</dbReference>
<dbReference type="Gene3D" id="1.20.120.440">
    <property type="entry name" value="YppE-like"/>
    <property type="match status" value="1"/>
</dbReference>
<dbReference type="SUPFAM" id="SSF140415">
    <property type="entry name" value="YppE-like"/>
    <property type="match status" value="1"/>
</dbReference>
<dbReference type="InterPro" id="IPR023351">
    <property type="entry name" value="YppE-like_sf"/>
</dbReference>
<reference evidence="1 2" key="1">
    <citation type="submission" date="2015-01" db="EMBL/GenBank/DDBJ databases">
        <title>Genome Assembly of Bacillus badius MTCC 1458.</title>
        <authorList>
            <person name="Verma A."/>
            <person name="Khatri I."/>
            <person name="Mual P."/>
            <person name="Subramanian S."/>
            <person name="Krishnamurthi S."/>
        </authorList>
    </citation>
    <scope>NUCLEOTIDE SEQUENCE [LARGE SCALE GENOMIC DNA]</scope>
    <source>
        <strain evidence="1 2">MTCC 1458</strain>
    </source>
</reference>
<gene>
    <name evidence="1" type="ORF">SD77_2379</name>
</gene>
<dbReference type="RefSeq" id="WP_041096887.1">
    <property type="nucleotide sequence ID" value="NZ_BSSZ01000002.1"/>
</dbReference>
<evidence type="ECO:0000313" key="1">
    <source>
        <dbReference type="EMBL" id="KIL79925.1"/>
    </source>
</evidence>
<sequence>MMSRLQELTEQLIEIVTRANSRYHLAREKQEKGDFYAEVKPFADQARLRSREWEKELTACLQTRRFRHIHYPQMKAVVENIELISVQAFFPETSFKRFRNYVESTLFVLHQLIKELT</sequence>
<protein>
    <recommendedName>
        <fullName evidence="3">DUF1798 family protein</fullName>
    </recommendedName>
</protein>